<dbReference type="EMBL" id="CP076607">
    <property type="protein sequence ID" value="QWU16181.1"/>
    <property type="molecule type" value="Genomic_DNA"/>
</dbReference>
<accession>A0ABX8HD96</accession>
<proteinExistence type="predicted"/>
<dbReference type="CDD" id="cd04301">
    <property type="entry name" value="NAT_SF"/>
    <property type="match status" value="1"/>
</dbReference>
<dbReference type="SUPFAM" id="SSF55729">
    <property type="entry name" value="Acyl-CoA N-acyltransferases (Nat)"/>
    <property type="match status" value="1"/>
</dbReference>
<evidence type="ECO:0000313" key="3">
    <source>
        <dbReference type="Proteomes" id="UP000683429"/>
    </source>
</evidence>
<evidence type="ECO:0000313" key="2">
    <source>
        <dbReference type="EMBL" id="QWU16181.1"/>
    </source>
</evidence>
<dbReference type="Gene3D" id="3.40.630.30">
    <property type="match status" value="1"/>
</dbReference>
<dbReference type="PROSITE" id="PS51186">
    <property type="entry name" value="GNAT"/>
    <property type="match status" value="1"/>
</dbReference>
<gene>
    <name evidence="2" type="ORF">KP014_02595</name>
</gene>
<reference evidence="2 3" key="1">
    <citation type="submission" date="2021-06" db="EMBL/GenBank/DDBJ databases">
        <title>Whole genome sequence of Paenibacillus sophorae DSM23020 for comparative genomics.</title>
        <authorList>
            <person name="Kim M.-J."/>
            <person name="Lee G."/>
            <person name="Shin J.-H."/>
        </authorList>
    </citation>
    <scope>NUCLEOTIDE SEQUENCE [LARGE SCALE GENOMIC DNA]</scope>
    <source>
        <strain evidence="2 3">DSM 23020</strain>
    </source>
</reference>
<name>A0ABX8HD96_9BACL</name>
<evidence type="ECO:0000259" key="1">
    <source>
        <dbReference type="PROSITE" id="PS51186"/>
    </source>
</evidence>
<dbReference type="RefSeq" id="WP_036591857.1">
    <property type="nucleotide sequence ID" value="NZ_CP076607.1"/>
</dbReference>
<dbReference type="Proteomes" id="UP000683429">
    <property type="component" value="Chromosome"/>
</dbReference>
<dbReference type="InterPro" id="IPR016181">
    <property type="entry name" value="Acyl_CoA_acyltransferase"/>
</dbReference>
<protein>
    <submittedName>
        <fullName evidence="2">N-acetyltransferase</fullName>
    </submittedName>
</protein>
<sequence length="111" mass="12927">MEINEEMIARYKEYFYRSDFINYMLRIDGNPAAMGSLFLSGEEGYIANDYTFQTYRGRGCQLALLKLRLADAVKLGVKMVYTDVMFGSVSHENMERVGFKTAYLNTFWIKK</sequence>
<organism evidence="2 3">
    <name type="scientific">Paenibacillus sophorae</name>
    <dbReference type="NCBI Taxonomy" id="1333845"/>
    <lineage>
        <taxon>Bacteria</taxon>
        <taxon>Bacillati</taxon>
        <taxon>Bacillota</taxon>
        <taxon>Bacilli</taxon>
        <taxon>Bacillales</taxon>
        <taxon>Paenibacillaceae</taxon>
        <taxon>Paenibacillus</taxon>
    </lineage>
</organism>
<dbReference type="InterPro" id="IPR000182">
    <property type="entry name" value="GNAT_dom"/>
</dbReference>
<keyword evidence="3" id="KW-1185">Reference proteome</keyword>
<feature type="domain" description="N-acetyltransferase" evidence="1">
    <location>
        <begin position="1"/>
        <end position="111"/>
    </location>
</feature>